<gene>
    <name evidence="1" type="ORF">GMARGA_LOCUS38605</name>
</gene>
<comment type="caution">
    <text evidence="1">The sequence shown here is derived from an EMBL/GenBank/DDBJ whole genome shotgun (WGS) entry which is preliminary data.</text>
</comment>
<reference evidence="1 2" key="1">
    <citation type="submission" date="2021-06" db="EMBL/GenBank/DDBJ databases">
        <authorList>
            <person name="Kallberg Y."/>
            <person name="Tangrot J."/>
            <person name="Rosling A."/>
        </authorList>
    </citation>
    <scope>NUCLEOTIDE SEQUENCE [LARGE SCALE GENOMIC DNA]</scope>
    <source>
        <strain evidence="1 2">120-4 pot B 10/14</strain>
    </source>
</reference>
<feature type="non-terminal residue" evidence="1">
    <location>
        <position position="1"/>
    </location>
</feature>
<evidence type="ECO:0000313" key="2">
    <source>
        <dbReference type="Proteomes" id="UP000789901"/>
    </source>
</evidence>
<sequence length="48" mass="5375">LAQYSKTTPTSIQLNCFDDLNESSPEFEIDNNDQSNIFEAAPKILQAI</sequence>
<proteinExistence type="predicted"/>
<protein>
    <submittedName>
        <fullName evidence="1">33119_t:CDS:1</fullName>
    </submittedName>
</protein>
<name>A0ABN7X3Q5_GIGMA</name>
<organism evidence="1 2">
    <name type="scientific">Gigaspora margarita</name>
    <dbReference type="NCBI Taxonomy" id="4874"/>
    <lineage>
        <taxon>Eukaryota</taxon>
        <taxon>Fungi</taxon>
        <taxon>Fungi incertae sedis</taxon>
        <taxon>Mucoromycota</taxon>
        <taxon>Glomeromycotina</taxon>
        <taxon>Glomeromycetes</taxon>
        <taxon>Diversisporales</taxon>
        <taxon>Gigasporaceae</taxon>
        <taxon>Gigaspora</taxon>
    </lineage>
</organism>
<evidence type="ECO:0000313" key="1">
    <source>
        <dbReference type="EMBL" id="CAG8847309.1"/>
    </source>
</evidence>
<dbReference type="Proteomes" id="UP000789901">
    <property type="component" value="Unassembled WGS sequence"/>
</dbReference>
<accession>A0ABN7X3Q5</accession>
<feature type="non-terminal residue" evidence="1">
    <location>
        <position position="48"/>
    </location>
</feature>
<keyword evidence="2" id="KW-1185">Reference proteome</keyword>
<dbReference type="EMBL" id="CAJVQB010087086">
    <property type="protein sequence ID" value="CAG8847309.1"/>
    <property type="molecule type" value="Genomic_DNA"/>
</dbReference>